<dbReference type="InterPro" id="IPR048713">
    <property type="entry name" value="Choline_bind_rpt"/>
</dbReference>
<organism evidence="1 2">
    <name type="scientific">Agathobacter rectalis</name>
    <dbReference type="NCBI Taxonomy" id="39491"/>
    <lineage>
        <taxon>Bacteria</taxon>
        <taxon>Bacillati</taxon>
        <taxon>Bacillota</taxon>
        <taxon>Clostridia</taxon>
        <taxon>Lachnospirales</taxon>
        <taxon>Lachnospiraceae</taxon>
        <taxon>Agathobacter</taxon>
    </lineage>
</organism>
<dbReference type="Pfam" id="PF21540">
    <property type="entry name" value="Choline_bind_4"/>
    <property type="match status" value="6"/>
</dbReference>
<dbReference type="Gene3D" id="2.10.270.10">
    <property type="entry name" value="Cholin Binding"/>
    <property type="match status" value="1"/>
</dbReference>
<dbReference type="Proteomes" id="UP000283721">
    <property type="component" value="Unassembled WGS sequence"/>
</dbReference>
<dbReference type="AlphaFoldDB" id="A0A413Q4B6"/>
<dbReference type="EMBL" id="QSES01000030">
    <property type="protein sequence ID" value="RGZ89335.1"/>
    <property type="molecule type" value="Genomic_DNA"/>
</dbReference>
<evidence type="ECO:0000313" key="2">
    <source>
        <dbReference type="Proteomes" id="UP000283721"/>
    </source>
</evidence>
<protein>
    <submittedName>
        <fullName evidence="1">Uncharacterized protein</fullName>
    </submittedName>
</protein>
<sequence>MNKRWIVFVVVFFTVIHMDSLKAKGDCEQQVILESVRYSYMDDINVIDINNGLLPANDGNWYYYVDGNIDYNFNDVVENPYGWWYVEHGKVRFDFNGVAQNLYGDWLIKNGKVDFSNSGVLKVKSKSFFRGKCNSYDGWYNFVNGKIKKNKTVAQNVNGWWYVDDNGKVDFLYNGIANNKNGNWVIHNGKVNFNYNGLIYDNGVGYYCKNGRLCEDVTNIINIDGEWYYVIKGIVYNSNDPIVAKNENGWWYVGTNGKVDFNYEGVAQNKNGWWYLKNGKVDFDKKMIFTDPKTGINYNIINGKATIIKQKDEWELPVM</sequence>
<comment type="caution">
    <text evidence="1">The sequence shown here is derived from an EMBL/GenBank/DDBJ whole genome shotgun (WGS) entry which is preliminary data.</text>
</comment>
<gene>
    <name evidence="1" type="ORF">DW967_13565</name>
</gene>
<evidence type="ECO:0000313" key="1">
    <source>
        <dbReference type="EMBL" id="RGZ89335.1"/>
    </source>
</evidence>
<accession>A0A413Q4B6</accession>
<name>A0A413Q4B6_9FIRM</name>
<proteinExistence type="predicted"/>
<reference evidence="1 2" key="1">
    <citation type="submission" date="2018-08" db="EMBL/GenBank/DDBJ databases">
        <title>A genome reference for cultivated species of the human gut microbiota.</title>
        <authorList>
            <person name="Zou Y."/>
            <person name="Xue W."/>
            <person name="Luo G."/>
        </authorList>
    </citation>
    <scope>NUCLEOTIDE SEQUENCE [LARGE SCALE GENOMIC DNA]</scope>
    <source>
        <strain evidence="1 2">AM47-6BH</strain>
    </source>
</reference>